<proteinExistence type="predicted"/>
<name>A0ABQ4QD03_9HYPH</name>
<dbReference type="EMBL" id="BPQG01000008">
    <property type="protein sequence ID" value="GJD43088.1"/>
    <property type="molecule type" value="Genomic_DNA"/>
</dbReference>
<evidence type="ECO:0000313" key="1">
    <source>
        <dbReference type="EMBL" id="GJD43088.1"/>
    </source>
</evidence>
<comment type="caution">
    <text evidence="1">The sequence shown here is derived from an EMBL/GenBank/DDBJ whole genome shotgun (WGS) entry which is preliminary data.</text>
</comment>
<accession>A0ABQ4QD03</accession>
<keyword evidence="2" id="KW-1185">Reference proteome</keyword>
<protein>
    <submittedName>
        <fullName evidence="1">Uncharacterized protein</fullName>
    </submittedName>
</protein>
<reference evidence="1 2" key="1">
    <citation type="journal article" date="2021" name="Front. Microbiol.">
        <title>Comprehensive Comparative Genomics and Phenotyping of Methylobacterium Species.</title>
        <authorList>
            <person name="Alessa O."/>
            <person name="Ogura Y."/>
            <person name="Fujitani Y."/>
            <person name="Takami H."/>
            <person name="Hayashi T."/>
            <person name="Sahin N."/>
            <person name="Tani A."/>
        </authorList>
    </citation>
    <scope>NUCLEOTIDE SEQUENCE [LARGE SCALE GENOMIC DNA]</scope>
    <source>
        <strain evidence="1 2">DSM 23679</strain>
    </source>
</reference>
<dbReference type="Proteomes" id="UP001055117">
    <property type="component" value="Unassembled WGS sequence"/>
</dbReference>
<organism evidence="1 2">
    <name type="scientific">Methylobacterium cerastii</name>
    <dbReference type="NCBI Taxonomy" id="932741"/>
    <lineage>
        <taxon>Bacteria</taxon>
        <taxon>Pseudomonadati</taxon>
        <taxon>Pseudomonadota</taxon>
        <taxon>Alphaproteobacteria</taxon>
        <taxon>Hyphomicrobiales</taxon>
        <taxon>Methylobacteriaceae</taxon>
        <taxon>Methylobacterium</taxon>
    </lineage>
</organism>
<sequence length="42" mass="4384">MPRWLFLTFAAAIVLAVFGSAFIALRGAPAKPSISEPAAAPR</sequence>
<evidence type="ECO:0000313" key="2">
    <source>
        <dbReference type="Proteomes" id="UP001055117"/>
    </source>
</evidence>
<dbReference type="RefSeq" id="WP_281406033.1">
    <property type="nucleotide sequence ID" value="NZ_BPQG01000008.1"/>
</dbReference>
<gene>
    <name evidence="1" type="ORF">AFCDBAGC_0932</name>
</gene>